<reference evidence="2 3" key="1">
    <citation type="submission" date="2018-04" db="EMBL/GenBank/DDBJ databases">
        <title>Paenibacillus taichungensis Genome sequencing and assembly.</title>
        <authorList>
            <person name="Xu J."/>
            <person name="Rensing C."/>
            <person name="Mazhar H.S."/>
        </authorList>
    </citation>
    <scope>NUCLEOTIDE SEQUENCE [LARGE SCALE GENOMIC DNA]</scope>
    <source>
        <strain evidence="2 3">NC1</strain>
    </source>
</reference>
<comment type="caution">
    <text evidence="2">The sequence shown here is derived from an EMBL/GenBank/DDBJ whole genome shotgun (WGS) entry which is preliminary data.</text>
</comment>
<dbReference type="AlphaFoldDB" id="A0A329QRA9"/>
<dbReference type="EMBL" id="QEVW01000010">
    <property type="protein sequence ID" value="RAW13912.1"/>
    <property type="molecule type" value="Genomic_DNA"/>
</dbReference>
<evidence type="ECO:0000313" key="3">
    <source>
        <dbReference type="Proteomes" id="UP000250642"/>
    </source>
</evidence>
<dbReference type="Proteomes" id="UP000250642">
    <property type="component" value="Unassembled WGS sequence"/>
</dbReference>
<keyword evidence="1" id="KW-0472">Membrane</keyword>
<gene>
    <name evidence="2" type="ORF">DC345_17325</name>
</gene>
<organism evidence="2 3">
    <name type="scientific">Paenibacillus taichungensis</name>
    <dbReference type="NCBI Taxonomy" id="484184"/>
    <lineage>
        <taxon>Bacteria</taxon>
        <taxon>Bacillati</taxon>
        <taxon>Bacillota</taxon>
        <taxon>Bacilli</taxon>
        <taxon>Bacillales</taxon>
        <taxon>Paenibacillaceae</taxon>
        <taxon>Paenibacillus</taxon>
    </lineage>
</organism>
<protein>
    <submittedName>
        <fullName evidence="2">Uncharacterized protein</fullName>
    </submittedName>
</protein>
<dbReference type="NCBIfam" id="NF041635">
    <property type="entry name" value="STM3941_fam"/>
    <property type="match status" value="1"/>
</dbReference>
<feature type="transmembrane region" description="Helical" evidence="1">
    <location>
        <begin position="18"/>
        <end position="37"/>
    </location>
</feature>
<feature type="transmembrane region" description="Helical" evidence="1">
    <location>
        <begin position="49"/>
        <end position="68"/>
    </location>
</feature>
<accession>A0A329QRA9</accession>
<sequence length="190" mass="21397">MSTSYDQQHVEYPSRKRMAWLTVGAALFVAAGFFLMFDDSSAKGSAISSVIGLFSILFFGLCLCYSLVKMIKKEPSFVVDEHGFVDSSSYTSGGLIAWKDVENIFMYEFMGQKMIGVKLWDEKAFLDRQNGMKRKLMTVNSSSMVDATVSIAQNSLTLPLDQLYIMMVERWKRSNEGASEGSNFDLFNNE</sequence>
<evidence type="ECO:0000256" key="1">
    <source>
        <dbReference type="SAM" id="Phobius"/>
    </source>
</evidence>
<dbReference type="InterPro" id="IPR048136">
    <property type="entry name" value="STM3941-like"/>
</dbReference>
<name>A0A329QRA9_9BACL</name>
<keyword evidence="1" id="KW-0812">Transmembrane</keyword>
<evidence type="ECO:0000313" key="2">
    <source>
        <dbReference type="EMBL" id="RAW13912.1"/>
    </source>
</evidence>
<proteinExistence type="predicted"/>
<dbReference type="RefSeq" id="WP_113054122.1">
    <property type="nucleotide sequence ID" value="NZ_CP175536.1"/>
</dbReference>
<keyword evidence="1" id="KW-1133">Transmembrane helix</keyword>